<reference evidence="3 4" key="1">
    <citation type="submission" date="2013-02" db="EMBL/GenBank/DDBJ databases">
        <title>Genome sequence of Candida maltosa Xu316, a potential industrial strain for xylitol and ethanol production.</title>
        <authorList>
            <person name="Yu J."/>
            <person name="Wang Q."/>
            <person name="Geng X."/>
            <person name="Bao W."/>
            <person name="He P."/>
            <person name="Cai J."/>
        </authorList>
    </citation>
    <scope>NUCLEOTIDE SEQUENCE [LARGE SCALE GENOMIC DNA]</scope>
    <source>
        <strain evidence="4">Xu316</strain>
    </source>
</reference>
<dbReference type="eggNOG" id="ENOG502RQDH">
    <property type="taxonomic scope" value="Eukaryota"/>
</dbReference>
<feature type="transmembrane region" description="Helical" evidence="2">
    <location>
        <begin position="24"/>
        <end position="42"/>
    </location>
</feature>
<keyword evidence="2" id="KW-0812">Transmembrane</keyword>
<keyword evidence="4" id="KW-1185">Reference proteome</keyword>
<dbReference type="EMBL" id="AOGT01001130">
    <property type="protein sequence ID" value="EMG48396.1"/>
    <property type="molecule type" value="Genomic_DNA"/>
</dbReference>
<evidence type="ECO:0000313" key="3">
    <source>
        <dbReference type="EMBL" id="EMG48396.1"/>
    </source>
</evidence>
<keyword evidence="2" id="KW-0472">Membrane</keyword>
<gene>
    <name evidence="3" type="ORF">G210_1035</name>
</gene>
<evidence type="ECO:0000313" key="4">
    <source>
        <dbReference type="Proteomes" id="UP000011777"/>
    </source>
</evidence>
<accession>M3IPL1</accession>
<evidence type="ECO:0000256" key="1">
    <source>
        <dbReference type="SAM" id="MobiDB-lite"/>
    </source>
</evidence>
<dbReference type="OrthoDB" id="4010891at2759"/>
<organism evidence="3 4">
    <name type="scientific">Candida maltosa (strain Xu316)</name>
    <name type="common">Yeast</name>
    <dbReference type="NCBI Taxonomy" id="1245528"/>
    <lineage>
        <taxon>Eukaryota</taxon>
        <taxon>Fungi</taxon>
        <taxon>Dikarya</taxon>
        <taxon>Ascomycota</taxon>
        <taxon>Saccharomycotina</taxon>
        <taxon>Pichiomycetes</taxon>
        <taxon>Debaryomycetaceae</taxon>
        <taxon>Candida/Lodderomyces clade</taxon>
        <taxon>Candida</taxon>
    </lineage>
</organism>
<dbReference type="AlphaFoldDB" id="M3IPL1"/>
<keyword evidence="2" id="KW-1133">Transmembrane helix</keyword>
<proteinExistence type="predicted"/>
<comment type="caution">
    <text evidence="3">The sequence shown here is derived from an EMBL/GenBank/DDBJ whole genome shotgun (WGS) entry which is preliminary data.</text>
</comment>
<dbReference type="Proteomes" id="UP000011777">
    <property type="component" value="Unassembled WGS sequence"/>
</dbReference>
<evidence type="ECO:0000256" key="2">
    <source>
        <dbReference type="SAM" id="Phobius"/>
    </source>
</evidence>
<protein>
    <submittedName>
        <fullName evidence="3">Uncharacterized protein</fullName>
    </submittedName>
</protein>
<feature type="region of interest" description="Disordered" evidence="1">
    <location>
        <begin position="45"/>
        <end position="85"/>
    </location>
</feature>
<name>M3IPL1_CANMX</name>
<dbReference type="OMA" id="HNIYPRV"/>
<sequence length="142" mass="16854">MLVIFQKYYTPIDRFINKLKRKGFWLYTGLILVSFGYLMYSISNLPAIPPPPSPRKQQKKKTKKERIEKEEEVDLGPENPAIPIDQSNNHVVNSWSKKTLYKFLFHEKIYPDVDEDLELIRKQVIEIYDFKKANGTLDEKYI</sequence>
<dbReference type="HOGENOM" id="CLU_1740272_0_0_1"/>